<evidence type="ECO:0000313" key="7">
    <source>
        <dbReference type="EMBL" id="NIY73776.1"/>
    </source>
</evidence>
<keyword evidence="8" id="KW-1185">Reference proteome</keyword>
<keyword evidence="3" id="KW-0238">DNA-binding</keyword>
<organism evidence="7 8">
    <name type="scientific">Marivivens donghaensis</name>
    <dbReference type="NCBI Taxonomy" id="1699413"/>
    <lineage>
        <taxon>Bacteria</taxon>
        <taxon>Pseudomonadati</taxon>
        <taxon>Pseudomonadota</taxon>
        <taxon>Alphaproteobacteria</taxon>
        <taxon>Rhodobacterales</taxon>
        <taxon>Paracoccaceae</taxon>
        <taxon>Marivivens group</taxon>
        <taxon>Marivivens</taxon>
    </lineage>
</organism>
<dbReference type="SUPFAM" id="SSF100950">
    <property type="entry name" value="NagB/RpiA/CoA transferase-like"/>
    <property type="match status" value="1"/>
</dbReference>
<reference evidence="7 8" key="1">
    <citation type="submission" date="2020-03" db="EMBL/GenBank/DDBJ databases">
        <title>Bacterial isolates of synthetic phycosphere.</title>
        <authorList>
            <person name="Fu H."/>
            <person name="Moran M.A."/>
        </authorList>
    </citation>
    <scope>NUCLEOTIDE SEQUENCE [LARGE SCALE GENOMIC DNA]</scope>
    <source>
        <strain evidence="7 8">HF1</strain>
    </source>
</reference>
<name>A0ABX0W0B3_9RHOB</name>
<comment type="similarity">
    <text evidence="1">Belongs to the SorC transcriptional regulatory family.</text>
</comment>
<evidence type="ECO:0000256" key="5">
    <source>
        <dbReference type="SAM" id="MobiDB-lite"/>
    </source>
</evidence>
<dbReference type="PANTHER" id="PTHR34294">
    <property type="entry name" value="TRANSCRIPTIONAL REGULATOR-RELATED"/>
    <property type="match status" value="1"/>
</dbReference>
<dbReference type="Gene3D" id="3.40.50.1360">
    <property type="match status" value="1"/>
</dbReference>
<feature type="region of interest" description="Disordered" evidence="5">
    <location>
        <begin position="1"/>
        <end position="21"/>
    </location>
</feature>
<dbReference type="InterPro" id="IPR007324">
    <property type="entry name" value="Sugar-bd_dom_put"/>
</dbReference>
<keyword evidence="2" id="KW-0805">Transcription regulation</keyword>
<gene>
    <name evidence="7" type="ORF">HCZ30_15205</name>
</gene>
<dbReference type="InterPro" id="IPR051054">
    <property type="entry name" value="SorC_transcr_regulators"/>
</dbReference>
<dbReference type="PANTHER" id="PTHR34294:SF1">
    <property type="entry name" value="TRANSCRIPTIONAL REGULATOR LSRR"/>
    <property type="match status" value="1"/>
</dbReference>
<dbReference type="EMBL" id="JAATOP010000013">
    <property type="protein sequence ID" value="NIY73776.1"/>
    <property type="molecule type" value="Genomic_DNA"/>
</dbReference>
<keyword evidence="4" id="KW-0804">Transcription</keyword>
<evidence type="ECO:0000256" key="1">
    <source>
        <dbReference type="ARBA" id="ARBA00010466"/>
    </source>
</evidence>
<accession>A0ABX0W0B3</accession>
<dbReference type="InterPro" id="IPR037171">
    <property type="entry name" value="NagB/RpiA_transferase-like"/>
</dbReference>
<evidence type="ECO:0000256" key="4">
    <source>
        <dbReference type="ARBA" id="ARBA00023163"/>
    </source>
</evidence>
<feature type="compositionally biased region" description="Basic and acidic residues" evidence="5">
    <location>
        <begin position="10"/>
        <end position="21"/>
    </location>
</feature>
<evidence type="ECO:0000259" key="6">
    <source>
        <dbReference type="Pfam" id="PF04198"/>
    </source>
</evidence>
<dbReference type="Gene3D" id="1.10.10.60">
    <property type="entry name" value="Homeodomain-like"/>
    <property type="match status" value="1"/>
</dbReference>
<dbReference type="Proteomes" id="UP000709466">
    <property type="component" value="Unassembled WGS sequence"/>
</dbReference>
<evidence type="ECO:0000256" key="2">
    <source>
        <dbReference type="ARBA" id="ARBA00023015"/>
    </source>
</evidence>
<sequence>MPRQNQSAKTDTERGARLPADDELRMHLMVTAARMAFIEDRSQTEIASHTGLNRWQVRKLLADAKEQGVVRIEINPPSRRRPDLEAALREVCRLRDAVVVSNEGVAKAAGQYLASCNLSGVVGVSWGRTMSQVARWLPQGWAKGVQVVQINGTVAPKPQDWHLNVAETFARKGDGQFVPLPVPAIVGSAVTRDVLEQDRIVADVLSLSRIAQTVCFSFGAVETSALLASGHILPGEHDRLCSEGAVGDVLGRFINTNGQIVDGGLDARTIGLTFDDLRSRDRAIGVSSGAEKQNVVLGALRAGIVNVLVTDEETATYVMEHFHDR</sequence>
<feature type="domain" description="Sugar-binding" evidence="6">
    <location>
        <begin position="83"/>
        <end position="319"/>
    </location>
</feature>
<proteinExistence type="inferred from homology"/>
<dbReference type="Pfam" id="PF04198">
    <property type="entry name" value="Sugar-bind"/>
    <property type="match status" value="1"/>
</dbReference>
<protein>
    <submittedName>
        <fullName evidence="7">Sugar-binding transcriptional regulator</fullName>
    </submittedName>
</protein>
<comment type="caution">
    <text evidence="7">The sequence shown here is derived from an EMBL/GenBank/DDBJ whole genome shotgun (WGS) entry which is preliminary data.</text>
</comment>
<evidence type="ECO:0000256" key="3">
    <source>
        <dbReference type="ARBA" id="ARBA00023125"/>
    </source>
</evidence>
<evidence type="ECO:0000313" key="8">
    <source>
        <dbReference type="Proteomes" id="UP000709466"/>
    </source>
</evidence>